<dbReference type="AlphaFoldDB" id="A0A7Y3SXM0"/>
<dbReference type="GeneID" id="83593177"/>
<organism evidence="1 2">
    <name type="scientific">Clostridium estertheticum</name>
    <dbReference type="NCBI Taxonomy" id="238834"/>
    <lineage>
        <taxon>Bacteria</taxon>
        <taxon>Bacillati</taxon>
        <taxon>Bacillota</taxon>
        <taxon>Clostridia</taxon>
        <taxon>Eubacteriales</taxon>
        <taxon>Clostridiaceae</taxon>
        <taxon>Clostridium</taxon>
    </lineage>
</organism>
<proteinExistence type="predicted"/>
<evidence type="ECO:0000313" key="2">
    <source>
        <dbReference type="Proteomes" id="UP000531659"/>
    </source>
</evidence>
<dbReference type="EMBL" id="JABEYB010000007">
    <property type="protein sequence ID" value="NNU76492.1"/>
    <property type="molecule type" value="Genomic_DNA"/>
</dbReference>
<protein>
    <submittedName>
        <fullName evidence="1">Uncharacterized protein</fullName>
    </submittedName>
</protein>
<dbReference type="Proteomes" id="UP000531659">
    <property type="component" value="Unassembled WGS sequence"/>
</dbReference>
<sequence length="58" mass="7157">MSTYENRQPYTDCCNDYYDKCDCCDPWFEPWCDPWSDPWSNDNCCRKEHSNNHCYKEN</sequence>
<dbReference type="RefSeq" id="WP_171297154.1">
    <property type="nucleotide sequence ID" value="NZ_CP077615.1"/>
</dbReference>
<reference evidence="1 2" key="1">
    <citation type="submission" date="2020-05" db="EMBL/GenBank/DDBJ databases">
        <title>Complete genome of Clostridium estertheticum subspecies estertheticum, isolated from Vacuum packed lamb meat from New Zealand imported to Switzerland.</title>
        <authorList>
            <person name="Wambui J."/>
            <person name="Stevens M.J.A."/>
            <person name="Stephan R."/>
        </authorList>
    </citation>
    <scope>NUCLEOTIDE SEQUENCE [LARGE SCALE GENOMIC DNA]</scope>
    <source>
        <strain evidence="1 2">CEST001</strain>
    </source>
</reference>
<evidence type="ECO:0000313" key="1">
    <source>
        <dbReference type="EMBL" id="NNU76492.1"/>
    </source>
</evidence>
<gene>
    <name evidence="1" type="ORF">HLQ16_11170</name>
</gene>
<comment type="caution">
    <text evidence="1">The sequence shown here is derived from an EMBL/GenBank/DDBJ whole genome shotgun (WGS) entry which is preliminary data.</text>
</comment>
<name>A0A7Y3SXM0_9CLOT</name>
<accession>A0A7Y3SXM0</accession>